<gene>
    <name evidence="6" type="ORF">C8D89_108175</name>
</gene>
<comment type="caution">
    <text evidence="6">The sequence shown here is derived from an EMBL/GenBank/DDBJ whole genome shotgun (WGS) entry which is preliminary data.</text>
</comment>
<dbReference type="GO" id="GO:0015108">
    <property type="term" value="F:chloride transmembrane transporter activity"/>
    <property type="evidence" value="ECO:0007669"/>
    <property type="project" value="InterPro"/>
</dbReference>
<dbReference type="GO" id="GO:0016020">
    <property type="term" value="C:membrane"/>
    <property type="evidence" value="ECO:0007669"/>
    <property type="project" value="UniProtKB-SubCell"/>
</dbReference>
<evidence type="ECO:0000313" key="7">
    <source>
        <dbReference type="Proteomes" id="UP000245639"/>
    </source>
</evidence>
<dbReference type="Gene3D" id="1.10.3080.10">
    <property type="entry name" value="Clc chloride channel"/>
    <property type="match status" value="1"/>
</dbReference>
<dbReference type="InterPro" id="IPR014743">
    <property type="entry name" value="Cl-channel_core"/>
</dbReference>
<dbReference type="PANTHER" id="PTHR43427:SF12">
    <property type="entry name" value="CHLORIDE TRANSPORTER"/>
    <property type="match status" value="1"/>
</dbReference>
<proteinExistence type="predicted"/>
<evidence type="ECO:0000256" key="3">
    <source>
        <dbReference type="ARBA" id="ARBA00022989"/>
    </source>
</evidence>
<dbReference type="InterPro" id="IPR001807">
    <property type="entry name" value="ClC"/>
</dbReference>
<feature type="transmembrane region" description="Helical" evidence="5">
    <location>
        <begin position="351"/>
        <end position="370"/>
    </location>
</feature>
<feature type="transmembrane region" description="Helical" evidence="5">
    <location>
        <begin position="45"/>
        <end position="65"/>
    </location>
</feature>
<feature type="transmembrane region" description="Helical" evidence="5">
    <location>
        <begin position="154"/>
        <end position="174"/>
    </location>
</feature>
<dbReference type="CDD" id="cd00400">
    <property type="entry name" value="Voltage_gated_ClC"/>
    <property type="match status" value="1"/>
</dbReference>
<evidence type="ECO:0000256" key="2">
    <source>
        <dbReference type="ARBA" id="ARBA00022692"/>
    </source>
</evidence>
<sequence length="416" mass="40873">MATARTLGLAALLGAAVGALAGVYLLLVRLGIDLVWDGYRPRLPGPVWLVTPAVCVAGGLVVGLLRRRHDADTPHDLDDALARLDADLSAPEADAGPPPLRKPTWLLRAGVLGIVSLSAGASLGPEAPLLLLAAGVGERVARILRLSRAEAVTISAAGALSGLFGGPLGAVALAAEPGGRARTVRLLGPGLVAAVTGLVALLLVLPDGHGLRYDLPELPSGSASALLGILGWSVVAALPGLAVGLAVALATGPLRRLAARALPSPVLRAAVAGLLLGVCGAAVPLTLFSGEHEVEALVAAGAGAGALLGLALLKIVATLSCLAGGWFGGQIFPVVLAGMATGLAVGALAPTAPVTALLAASAAAAVGVVLRRPLAVVLILLVFLPLSALVPLVVGAGAAAAVTALAGEHLPAPEHE</sequence>
<evidence type="ECO:0000313" key="6">
    <source>
        <dbReference type="EMBL" id="PVZ08578.1"/>
    </source>
</evidence>
<keyword evidence="4 5" id="KW-0472">Membrane</keyword>
<evidence type="ECO:0000256" key="4">
    <source>
        <dbReference type="ARBA" id="ARBA00023136"/>
    </source>
</evidence>
<comment type="subcellular location">
    <subcellularLocation>
        <location evidence="1">Membrane</location>
        <topology evidence="1">Multi-pass membrane protein</topology>
    </subcellularLocation>
</comment>
<keyword evidence="2 5" id="KW-0812">Transmembrane</keyword>
<evidence type="ECO:0000256" key="5">
    <source>
        <dbReference type="SAM" id="Phobius"/>
    </source>
</evidence>
<feature type="transmembrane region" description="Helical" evidence="5">
    <location>
        <begin position="105"/>
        <end position="123"/>
    </location>
</feature>
<dbReference type="EMBL" id="QEKW01000008">
    <property type="protein sequence ID" value="PVZ08578.1"/>
    <property type="molecule type" value="Genomic_DNA"/>
</dbReference>
<feature type="transmembrane region" description="Helical" evidence="5">
    <location>
        <begin position="225"/>
        <end position="254"/>
    </location>
</feature>
<feature type="transmembrane region" description="Helical" evidence="5">
    <location>
        <begin position="377"/>
        <end position="406"/>
    </location>
</feature>
<feature type="transmembrane region" description="Helical" evidence="5">
    <location>
        <begin position="325"/>
        <end position="345"/>
    </location>
</feature>
<dbReference type="PANTHER" id="PTHR43427">
    <property type="entry name" value="CHLORIDE CHANNEL PROTEIN CLC-E"/>
    <property type="match status" value="1"/>
</dbReference>
<evidence type="ECO:0000256" key="1">
    <source>
        <dbReference type="ARBA" id="ARBA00004141"/>
    </source>
</evidence>
<keyword evidence="7" id="KW-1185">Reference proteome</keyword>
<feature type="transmembrane region" description="Helical" evidence="5">
    <location>
        <begin position="294"/>
        <end position="313"/>
    </location>
</feature>
<organism evidence="6 7">
    <name type="scientific">Actinomycetospora cinnamomea</name>
    <dbReference type="NCBI Taxonomy" id="663609"/>
    <lineage>
        <taxon>Bacteria</taxon>
        <taxon>Bacillati</taxon>
        <taxon>Actinomycetota</taxon>
        <taxon>Actinomycetes</taxon>
        <taxon>Pseudonocardiales</taxon>
        <taxon>Pseudonocardiaceae</taxon>
        <taxon>Actinomycetospora</taxon>
    </lineage>
</organism>
<reference evidence="6 7" key="1">
    <citation type="submission" date="2018-04" db="EMBL/GenBank/DDBJ databases">
        <title>Genomic Encyclopedia of Type Strains, Phase IV (KMG-IV): sequencing the most valuable type-strain genomes for metagenomic binning, comparative biology and taxonomic classification.</title>
        <authorList>
            <person name="Goeker M."/>
        </authorList>
    </citation>
    <scope>NUCLEOTIDE SEQUENCE [LARGE SCALE GENOMIC DNA]</scope>
    <source>
        <strain evidence="6 7">DSM 45771</strain>
    </source>
</reference>
<dbReference type="SUPFAM" id="SSF81340">
    <property type="entry name" value="Clc chloride channel"/>
    <property type="match status" value="1"/>
</dbReference>
<name>A0A2U1F8U6_9PSEU</name>
<dbReference type="Proteomes" id="UP000245639">
    <property type="component" value="Unassembled WGS sequence"/>
</dbReference>
<accession>A0A2U1F8U6</accession>
<dbReference type="AlphaFoldDB" id="A0A2U1F8U6"/>
<feature type="transmembrane region" description="Helical" evidence="5">
    <location>
        <begin position="186"/>
        <end position="205"/>
    </location>
</feature>
<dbReference type="InterPro" id="IPR050368">
    <property type="entry name" value="ClC-type_chloride_channel"/>
</dbReference>
<dbReference type="Pfam" id="PF00654">
    <property type="entry name" value="Voltage_CLC"/>
    <property type="match status" value="1"/>
</dbReference>
<keyword evidence="3 5" id="KW-1133">Transmembrane helix</keyword>
<dbReference type="RefSeq" id="WP_116709271.1">
    <property type="nucleotide sequence ID" value="NZ_QEKW01000008.1"/>
</dbReference>
<feature type="transmembrane region" description="Helical" evidence="5">
    <location>
        <begin position="266"/>
        <end position="288"/>
    </location>
</feature>
<protein>
    <submittedName>
        <fullName evidence="6">H+/Cl-antiporter ClcA</fullName>
    </submittedName>
</protein>